<comment type="caution">
    <text evidence="8">The sequence shown here is derived from an EMBL/GenBank/DDBJ whole genome shotgun (WGS) entry which is preliminary data.</text>
</comment>
<feature type="binding site" evidence="7">
    <location>
        <position position="66"/>
    </location>
    <ligand>
        <name>Ni(2+)</name>
        <dbReference type="ChEBI" id="CHEBI:49786"/>
    </ligand>
</feature>
<gene>
    <name evidence="8" type="primary">hybD_1</name>
    <name evidence="8" type="ORF">CODIS_02620</name>
</gene>
<keyword evidence="9" id="KW-1185">Reference proteome</keyword>
<dbReference type="GO" id="GO:0016485">
    <property type="term" value="P:protein processing"/>
    <property type="evidence" value="ECO:0007669"/>
    <property type="project" value="InterPro"/>
</dbReference>
<dbReference type="AlphaFoldDB" id="A0A7Z0VPU8"/>
<dbReference type="InterPro" id="IPR023430">
    <property type="entry name" value="Pept_HybD-like_dom_sf"/>
</dbReference>
<dbReference type="Gene3D" id="3.40.50.1450">
    <property type="entry name" value="HybD-like"/>
    <property type="match status" value="1"/>
</dbReference>
<evidence type="ECO:0000313" key="9">
    <source>
        <dbReference type="Proteomes" id="UP000094769"/>
    </source>
</evidence>
<comment type="similarity">
    <text evidence="1">Belongs to the peptidase A31 family.</text>
</comment>
<reference evidence="8 9" key="1">
    <citation type="submission" date="2016-06" db="EMBL/GenBank/DDBJ databases">
        <title>Genome sequence of endosymbiont of Candidatus Endolucinida thiodiazotropha.</title>
        <authorList>
            <person name="Poehlein A."/>
            <person name="Koenig S."/>
            <person name="Heiden S.E."/>
            <person name="Thuermer A."/>
            <person name="Voget S."/>
            <person name="Daniel R."/>
            <person name="Markert S."/>
            <person name="Gros O."/>
            <person name="Schweder T."/>
        </authorList>
    </citation>
    <scope>NUCLEOTIDE SEQUENCE [LARGE SCALE GENOMIC DNA]</scope>
    <source>
        <strain evidence="8 9">COS</strain>
    </source>
</reference>
<evidence type="ECO:0000313" key="8">
    <source>
        <dbReference type="EMBL" id="ODJ89702.1"/>
    </source>
</evidence>
<evidence type="ECO:0000256" key="3">
    <source>
        <dbReference type="ARBA" id="ARBA00022670"/>
    </source>
</evidence>
<dbReference type="Pfam" id="PF01750">
    <property type="entry name" value="HycI"/>
    <property type="match status" value="1"/>
</dbReference>
<dbReference type="NCBIfam" id="TIGR00072">
    <property type="entry name" value="hydrog_prot"/>
    <property type="match status" value="1"/>
</dbReference>
<dbReference type="FunFam" id="3.40.50.1450:FF:000002">
    <property type="entry name" value="Hydrogenase 1 maturation protease"/>
    <property type="match status" value="1"/>
</dbReference>
<evidence type="ECO:0000256" key="5">
    <source>
        <dbReference type="ARBA" id="ARBA00022750"/>
    </source>
</evidence>
<evidence type="ECO:0000256" key="4">
    <source>
        <dbReference type="ARBA" id="ARBA00022723"/>
    </source>
</evidence>
<dbReference type="PANTHER" id="PTHR30302">
    <property type="entry name" value="HYDROGENASE 1 MATURATION PROTEASE"/>
    <property type="match status" value="1"/>
</dbReference>
<dbReference type="GO" id="GO:0046872">
    <property type="term" value="F:metal ion binding"/>
    <property type="evidence" value="ECO:0007669"/>
    <property type="project" value="UniProtKB-KW"/>
</dbReference>
<dbReference type="InterPro" id="IPR000671">
    <property type="entry name" value="Peptidase_A31"/>
</dbReference>
<keyword evidence="6 8" id="KW-0378">Hydrolase</keyword>
<evidence type="ECO:0000256" key="7">
    <source>
        <dbReference type="PIRSR" id="PIRSR604419-1"/>
    </source>
</evidence>
<evidence type="ECO:0000256" key="6">
    <source>
        <dbReference type="ARBA" id="ARBA00022801"/>
    </source>
</evidence>
<dbReference type="EC" id="3.4.23.-" evidence="8"/>
<keyword evidence="4 7" id="KW-0479">Metal-binding</keyword>
<dbReference type="CDD" id="cd06062">
    <property type="entry name" value="H2MP_MemB-H2up"/>
    <property type="match status" value="1"/>
</dbReference>
<dbReference type="PRINTS" id="PR00446">
    <property type="entry name" value="HYDRGNUPTAKE"/>
</dbReference>
<keyword evidence="5" id="KW-0064">Aspartyl protease</keyword>
<name>A0A7Z0VPU8_9GAMM</name>
<dbReference type="PANTHER" id="PTHR30302:SF1">
    <property type="entry name" value="HYDROGENASE 2 MATURATION PROTEASE"/>
    <property type="match status" value="1"/>
</dbReference>
<organism evidence="8 9">
    <name type="scientific">Candidatus Thiodiazotropha endolucinida</name>
    <dbReference type="NCBI Taxonomy" id="1655433"/>
    <lineage>
        <taxon>Bacteria</taxon>
        <taxon>Pseudomonadati</taxon>
        <taxon>Pseudomonadota</taxon>
        <taxon>Gammaproteobacteria</taxon>
        <taxon>Chromatiales</taxon>
        <taxon>Sedimenticolaceae</taxon>
        <taxon>Candidatus Thiodiazotropha</taxon>
    </lineage>
</organism>
<dbReference type="NCBIfam" id="TIGR00140">
    <property type="entry name" value="hupD"/>
    <property type="match status" value="1"/>
</dbReference>
<dbReference type="EMBL" id="MARB01000001">
    <property type="protein sequence ID" value="ODJ89702.1"/>
    <property type="molecule type" value="Genomic_DNA"/>
</dbReference>
<dbReference type="SUPFAM" id="SSF53163">
    <property type="entry name" value="HybD-like"/>
    <property type="match status" value="1"/>
</dbReference>
<evidence type="ECO:0000256" key="1">
    <source>
        <dbReference type="ARBA" id="ARBA00006814"/>
    </source>
</evidence>
<proteinExistence type="inferred from homology"/>
<feature type="binding site" evidence="7">
    <location>
        <position position="20"/>
    </location>
    <ligand>
        <name>Ni(2+)</name>
        <dbReference type="ChEBI" id="CHEBI:49786"/>
    </ligand>
</feature>
<protein>
    <submittedName>
        <fullName evidence="8">Hydrogenase 2 maturation protease</fullName>
        <ecNumber evidence="8">3.4.23.-</ecNumber>
    </submittedName>
</protein>
<evidence type="ECO:0000256" key="2">
    <source>
        <dbReference type="ARBA" id="ARBA00022596"/>
    </source>
</evidence>
<dbReference type="GO" id="GO:0004190">
    <property type="term" value="F:aspartic-type endopeptidase activity"/>
    <property type="evidence" value="ECO:0007669"/>
    <property type="project" value="UniProtKB-KW"/>
</dbReference>
<dbReference type="GO" id="GO:0008047">
    <property type="term" value="F:enzyme activator activity"/>
    <property type="evidence" value="ECO:0007669"/>
    <property type="project" value="InterPro"/>
</dbReference>
<feature type="binding site" evidence="7">
    <location>
        <position position="97"/>
    </location>
    <ligand>
        <name>Ni(2+)</name>
        <dbReference type="ChEBI" id="CHEBI:49786"/>
    </ligand>
</feature>
<keyword evidence="2 7" id="KW-0533">Nickel</keyword>
<dbReference type="InterPro" id="IPR004419">
    <property type="entry name" value="Pept_A31_hyd_express"/>
</dbReference>
<dbReference type="Proteomes" id="UP000094769">
    <property type="component" value="Unassembled WGS sequence"/>
</dbReference>
<sequence>MSNPPNVLILGIGNLLWADEGFGVRALESLQRHYRFSDNVRLLDGGTQGIYLVHHIREAEILVVFDAVDYGLPGGSLKRVEDGEVPKFMGAKKVSLHQTGFQEVLAMAEMLGDYPRHLLLIGVQPVELEDYGGSLREPVRAQIEPAIAMVLDYLQGFGVEAQRRETPLSPDIGLQGAISDIRRYENERPSAQHACRVGDARVLTSSQFDLAYRPVRLERDAIHVDVDAHLDKYRSKVDL</sequence>
<keyword evidence="3 8" id="KW-0645">Protease</keyword>
<dbReference type="OrthoDB" id="9792731at2"/>
<accession>A0A7Z0VPU8</accession>
<dbReference type="RefSeq" id="WP_069120775.1">
    <property type="nucleotide sequence ID" value="NZ_MARB01000001.1"/>
</dbReference>